<dbReference type="InterPro" id="IPR059228">
    <property type="entry name" value="Integral_mb_put"/>
</dbReference>
<evidence type="ECO:0000313" key="3">
    <source>
        <dbReference type="EMBL" id="SFV20071.1"/>
    </source>
</evidence>
<dbReference type="Proteomes" id="UP000198881">
    <property type="component" value="Unassembled WGS sequence"/>
</dbReference>
<feature type="compositionally biased region" description="Pro residues" evidence="1">
    <location>
        <begin position="1"/>
        <end position="12"/>
    </location>
</feature>
<keyword evidence="2" id="KW-0812">Transmembrane</keyword>
<keyword evidence="2" id="KW-0472">Membrane</keyword>
<dbReference type="AlphaFoldDB" id="A0A1I7MDT2"/>
<dbReference type="NCBIfam" id="NF038396">
    <property type="entry name" value="NF038396 family protein"/>
    <property type="match status" value="1"/>
</dbReference>
<feature type="transmembrane region" description="Helical" evidence="2">
    <location>
        <begin position="29"/>
        <end position="51"/>
    </location>
</feature>
<accession>A0A1I7MDT2</accession>
<evidence type="ECO:0000256" key="2">
    <source>
        <dbReference type="SAM" id="Phobius"/>
    </source>
</evidence>
<dbReference type="EMBL" id="FPCG01000001">
    <property type="protein sequence ID" value="SFV20071.1"/>
    <property type="molecule type" value="Genomic_DNA"/>
</dbReference>
<gene>
    <name evidence="3" type="ORF">SAMN04487966_10187</name>
</gene>
<feature type="transmembrane region" description="Helical" evidence="2">
    <location>
        <begin position="57"/>
        <end position="79"/>
    </location>
</feature>
<protein>
    <submittedName>
        <fullName evidence="3">Uncharacterized protein</fullName>
    </submittedName>
</protein>
<sequence length="102" mass="10455">MSTPNIPGPSAQPGPGAEDTGGFLNRQTLTFIAFILAPVLGLVTAVMGLVLVLQDKVVAGVVFLVVLTQVFVVLGLWAYAQRRKLLGGTAPGASDGGAAPRR</sequence>
<reference evidence="3 4" key="1">
    <citation type="submission" date="2016-10" db="EMBL/GenBank/DDBJ databases">
        <authorList>
            <person name="de Groot N.N."/>
        </authorList>
    </citation>
    <scope>NUCLEOTIDE SEQUENCE [LARGE SCALE GENOMIC DNA]</scope>
    <source>
        <strain evidence="3 4">CGMCC 1.7054</strain>
    </source>
</reference>
<keyword evidence="2" id="KW-1133">Transmembrane helix</keyword>
<keyword evidence="4" id="KW-1185">Reference proteome</keyword>
<evidence type="ECO:0000313" key="4">
    <source>
        <dbReference type="Proteomes" id="UP000198881"/>
    </source>
</evidence>
<feature type="region of interest" description="Disordered" evidence="1">
    <location>
        <begin position="1"/>
        <end position="21"/>
    </location>
</feature>
<dbReference type="STRING" id="574650.SAMN04487966_10187"/>
<organism evidence="3 4">
    <name type="scientific">Micrococcus terreus</name>
    <dbReference type="NCBI Taxonomy" id="574650"/>
    <lineage>
        <taxon>Bacteria</taxon>
        <taxon>Bacillati</taxon>
        <taxon>Actinomycetota</taxon>
        <taxon>Actinomycetes</taxon>
        <taxon>Micrococcales</taxon>
        <taxon>Micrococcaceae</taxon>
        <taxon>Micrococcus</taxon>
    </lineage>
</organism>
<proteinExistence type="predicted"/>
<evidence type="ECO:0000256" key="1">
    <source>
        <dbReference type="SAM" id="MobiDB-lite"/>
    </source>
</evidence>
<name>A0A1I7MDT2_9MICC</name>
<dbReference type="RefSeq" id="WP_218154291.1">
    <property type="nucleotide sequence ID" value="NZ_CBDRLN010000003.1"/>
</dbReference>